<dbReference type="InterPro" id="IPR036388">
    <property type="entry name" value="WH-like_DNA-bd_sf"/>
</dbReference>
<dbReference type="PROSITE" id="PS50949">
    <property type="entry name" value="HTH_GNTR"/>
    <property type="match status" value="1"/>
</dbReference>
<dbReference type="Gene3D" id="1.10.10.10">
    <property type="entry name" value="Winged helix-like DNA-binding domain superfamily/Winged helix DNA-binding domain"/>
    <property type="match status" value="1"/>
</dbReference>
<dbReference type="PANTHER" id="PTHR44846">
    <property type="entry name" value="MANNOSYL-D-GLYCERATE TRANSPORT/METABOLISM SYSTEM REPRESSOR MNGR-RELATED"/>
    <property type="match status" value="1"/>
</dbReference>
<name>A0A076MIJ7_AMYME</name>
<dbReference type="CDD" id="cd07377">
    <property type="entry name" value="WHTH_GntR"/>
    <property type="match status" value="1"/>
</dbReference>
<dbReference type="PATRIC" id="fig|1068978.7.peg.600"/>
<dbReference type="Proteomes" id="UP000062973">
    <property type="component" value="Chromosome"/>
</dbReference>
<dbReference type="HOGENOM" id="CLU_017584_10_1_11"/>
<dbReference type="KEGG" id="amq:AMETH_0571"/>
<keyword evidence="3" id="KW-0804">Transcription</keyword>
<reference evidence="6 7" key="1">
    <citation type="submission" date="2014-07" db="EMBL/GenBank/DDBJ databases">
        <title>Whole Genome Sequence of the Amycolatopsis methanolica 239.</title>
        <authorList>
            <person name="Tang B."/>
        </authorList>
    </citation>
    <scope>NUCLEOTIDE SEQUENCE [LARGE SCALE GENOMIC DNA]</scope>
    <source>
        <strain evidence="6 7">239</strain>
    </source>
</reference>
<dbReference type="AlphaFoldDB" id="A0A076MIJ7"/>
<keyword evidence="6" id="KW-0808">Transferase</keyword>
<feature type="domain" description="HTH gntR-type" evidence="5">
    <location>
        <begin position="24"/>
        <end position="92"/>
    </location>
</feature>
<accession>A0A076MIJ7</accession>
<evidence type="ECO:0000256" key="4">
    <source>
        <dbReference type="SAM" id="Coils"/>
    </source>
</evidence>
<dbReference type="GO" id="GO:0045892">
    <property type="term" value="P:negative regulation of DNA-templated transcription"/>
    <property type="evidence" value="ECO:0007669"/>
    <property type="project" value="TreeGrafter"/>
</dbReference>
<dbReference type="PANTHER" id="PTHR44846:SF1">
    <property type="entry name" value="MANNOSYL-D-GLYCERATE TRANSPORT_METABOLISM SYSTEM REPRESSOR MNGR-RELATED"/>
    <property type="match status" value="1"/>
</dbReference>
<gene>
    <name evidence="6" type="ORF">AMETH_0571</name>
</gene>
<evidence type="ECO:0000256" key="2">
    <source>
        <dbReference type="ARBA" id="ARBA00023125"/>
    </source>
</evidence>
<keyword evidence="7" id="KW-1185">Reference proteome</keyword>
<evidence type="ECO:0000256" key="1">
    <source>
        <dbReference type="ARBA" id="ARBA00023015"/>
    </source>
</evidence>
<keyword evidence="1" id="KW-0805">Transcription regulation</keyword>
<keyword evidence="4" id="KW-0175">Coiled coil</keyword>
<keyword evidence="6" id="KW-0032">Aminotransferase</keyword>
<dbReference type="SUPFAM" id="SSF46785">
    <property type="entry name" value="Winged helix' DNA-binding domain"/>
    <property type="match status" value="1"/>
</dbReference>
<dbReference type="eggNOG" id="COG1167">
    <property type="taxonomic scope" value="Bacteria"/>
</dbReference>
<sequence length="127" mass="14117">MWCFRVMLVPRYPRSVPIDQHGAQPLSTQIRDDLARRIRAGEFNVGEKIPSLRALAADYGVAELTVHGAIRELQHAGVLESSTGRGTFVRALPDEVASNADALEALRAEVADLRERVEALEKERQSR</sequence>
<dbReference type="STRING" id="1068978.AMETH_0571"/>
<dbReference type="InterPro" id="IPR000524">
    <property type="entry name" value="Tscrpt_reg_HTH_GntR"/>
</dbReference>
<evidence type="ECO:0000259" key="5">
    <source>
        <dbReference type="PROSITE" id="PS50949"/>
    </source>
</evidence>
<protein>
    <submittedName>
        <fullName evidence="6">Transcriptional regulator, GntR family with aminotransferase domain</fullName>
    </submittedName>
</protein>
<dbReference type="GO" id="GO:0008483">
    <property type="term" value="F:transaminase activity"/>
    <property type="evidence" value="ECO:0007669"/>
    <property type="project" value="UniProtKB-KW"/>
</dbReference>
<evidence type="ECO:0000313" key="7">
    <source>
        <dbReference type="Proteomes" id="UP000062973"/>
    </source>
</evidence>
<proteinExistence type="predicted"/>
<dbReference type="GO" id="GO:0003677">
    <property type="term" value="F:DNA binding"/>
    <property type="evidence" value="ECO:0007669"/>
    <property type="project" value="UniProtKB-KW"/>
</dbReference>
<dbReference type="EMBL" id="CP009110">
    <property type="protein sequence ID" value="AIJ20663.1"/>
    <property type="molecule type" value="Genomic_DNA"/>
</dbReference>
<dbReference type="GO" id="GO:0003700">
    <property type="term" value="F:DNA-binding transcription factor activity"/>
    <property type="evidence" value="ECO:0007669"/>
    <property type="project" value="InterPro"/>
</dbReference>
<evidence type="ECO:0000313" key="6">
    <source>
        <dbReference type="EMBL" id="AIJ20663.1"/>
    </source>
</evidence>
<evidence type="ECO:0000256" key="3">
    <source>
        <dbReference type="ARBA" id="ARBA00023163"/>
    </source>
</evidence>
<dbReference type="SMART" id="SM00345">
    <property type="entry name" value="HTH_GNTR"/>
    <property type="match status" value="1"/>
</dbReference>
<dbReference type="InterPro" id="IPR050679">
    <property type="entry name" value="Bact_HTH_transcr_reg"/>
</dbReference>
<dbReference type="InterPro" id="IPR036390">
    <property type="entry name" value="WH_DNA-bd_sf"/>
</dbReference>
<keyword evidence="2" id="KW-0238">DNA-binding</keyword>
<dbReference type="OrthoDB" id="5450856at2"/>
<dbReference type="Pfam" id="PF00392">
    <property type="entry name" value="GntR"/>
    <property type="match status" value="1"/>
</dbReference>
<feature type="coiled-coil region" evidence="4">
    <location>
        <begin position="96"/>
        <end position="123"/>
    </location>
</feature>
<organism evidence="6 7">
    <name type="scientific">Amycolatopsis methanolica 239</name>
    <dbReference type="NCBI Taxonomy" id="1068978"/>
    <lineage>
        <taxon>Bacteria</taxon>
        <taxon>Bacillati</taxon>
        <taxon>Actinomycetota</taxon>
        <taxon>Actinomycetes</taxon>
        <taxon>Pseudonocardiales</taxon>
        <taxon>Pseudonocardiaceae</taxon>
        <taxon>Amycolatopsis</taxon>
        <taxon>Amycolatopsis methanolica group</taxon>
    </lineage>
</organism>